<feature type="compositionally biased region" description="Basic and acidic residues" evidence="1">
    <location>
        <begin position="10"/>
        <end position="41"/>
    </location>
</feature>
<sequence>MSSIKTCTRRRNEPDYRPAGPRKREGPRHREGQVDSPDRRLTPARGYRGRSQQPKHGEAETAATPCQTTVGCACEAAGIPAVRDEHQSPGVQEGSQSQQLAV</sequence>
<evidence type="ECO:0000256" key="1">
    <source>
        <dbReference type="SAM" id="MobiDB-lite"/>
    </source>
</evidence>
<evidence type="ECO:0000313" key="2">
    <source>
        <dbReference type="EMBL" id="KAJ8404954.1"/>
    </source>
</evidence>
<dbReference type="AlphaFoldDB" id="A0AAD7WQT3"/>
<accession>A0AAD7WQT3</accession>
<proteinExistence type="predicted"/>
<name>A0AAD7WQT3_9TELE</name>
<gene>
    <name evidence="2" type="ORF">AAFF_G00328750</name>
</gene>
<keyword evidence="3" id="KW-1185">Reference proteome</keyword>
<dbReference type="Proteomes" id="UP001221898">
    <property type="component" value="Unassembled WGS sequence"/>
</dbReference>
<reference evidence="2" key="1">
    <citation type="journal article" date="2023" name="Science">
        <title>Genome structures resolve the early diversification of teleost fishes.</title>
        <authorList>
            <person name="Parey E."/>
            <person name="Louis A."/>
            <person name="Montfort J."/>
            <person name="Bouchez O."/>
            <person name="Roques C."/>
            <person name="Iampietro C."/>
            <person name="Lluch J."/>
            <person name="Castinel A."/>
            <person name="Donnadieu C."/>
            <person name="Desvignes T."/>
            <person name="Floi Bucao C."/>
            <person name="Jouanno E."/>
            <person name="Wen M."/>
            <person name="Mejri S."/>
            <person name="Dirks R."/>
            <person name="Jansen H."/>
            <person name="Henkel C."/>
            <person name="Chen W.J."/>
            <person name="Zahm M."/>
            <person name="Cabau C."/>
            <person name="Klopp C."/>
            <person name="Thompson A.W."/>
            <person name="Robinson-Rechavi M."/>
            <person name="Braasch I."/>
            <person name="Lecointre G."/>
            <person name="Bobe J."/>
            <person name="Postlethwait J.H."/>
            <person name="Berthelot C."/>
            <person name="Roest Crollius H."/>
            <person name="Guiguen Y."/>
        </authorList>
    </citation>
    <scope>NUCLEOTIDE SEQUENCE</scope>
    <source>
        <strain evidence="2">NC1722</strain>
    </source>
</reference>
<feature type="region of interest" description="Disordered" evidence="1">
    <location>
        <begin position="1"/>
        <end position="66"/>
    </location>
</feature>
<evidence type="ECO:0000313" key="3">
    <source>
        <dbReference type="Proteomes" id="UP001221898"/>
    </source>
</evidence>
<protein>
    <submittedName>
        <fullName evidence="2">Uncharacterized protein</fullName>
    </submittedName>
</protein>
<dbReference type="EMBL" id="JAINUG010000050">
    <property type="protein sequence ID" value="KAJ8404954.1"/>
    <property type="molecule type" value="Genomic_DNA"/>
</dbReference>
<comment type="caution">
    <text evidence="2">The sequence shown here is derived from an EMBL/GenBank/DDBJ whole genome shotgun (WGS) entry which is preliminary data.</text>
</comment>
<organism evidence="2 3">
    <name type="scientific">Aldrovandia affinis</name>
    <dbReference type="NCBI Taxonomy" id="143900"/>
    <lineage>
        <taxon>Eukaryota</taxon>
        <taxon>Metazoa</taxon>
        <taxon>Chordata</taxon>
        <taxon>Craniata</taxon>
        <taxon>Vertebrata</taxon>
        <taxon>Euteleostomi</taxon>
        <taxon>Actinopterygii</taxon>
        <taxon>Neopterygii</taxon>
        <taxon>Teleostei</taxon>
        <taxon>Notacanthiformes</taxon>
        <taxon>Halosauridae</taxon>
        <taxon>Aldrovandia</taxon>
    </lineage>
</organism>